<dbReference type="PROSITE" id="PS00521">
    <property type="entry name" value="P5CR"/>
    <property type="match status" value="1"/>
</dbReference>
<keyword evidence="5" id="KW-0560">Oxidoreductase</keyword>
<proteinExistence type="inferred from homology"/>
<dbReference type="Pfam" id="PF14748">
    <property type="entry name" value="P5CR_dimer"/>
    <property type="match status" value="1"/>
</dbReference>
<comment type="catalytic activity">
    <reaction evidence="5">
        <text>L-proline + NADP(+) = (S)-1-pyrroline-5-carboxylate + NADPH + 2 H(+)</text>
        <dbReference type="Rhea" id="RHEA:14109"/>
        <dbReference type="ChEBI" id="CHEBI:15378"/>
        <dbReference type="ChEBI" id="CHEBI:17388"/>
        <dbReference type="ChEBI" id="CHEBI:57783"/>
        <dbReference type="ChEBI" id="CHEBI:58349"/>
        <dbReference type="ChEBI" id="CHEBI:60039"/>
        <dbReference type="EC" id="1.5.1.2"/>
    </reaction>
</comment>
<comment type="caution">
    <text evidence="8">The sequence shown here is derived from an EMBL/GenBank/DDBJ whole genome shotgun (WGS) entry which is preliminary data.</text>
</comment>
<dbReference type="PIRSF" id="PIRSF000193">
    <property type="entry name" value="Pyrrol-5-carb_rd"/>
    <property type="match status" value="1"/>
</dbReference>
<dbReference type="SUPFAM" id="SSF51735">
    <property type="entry name" value="NAD(P)-binding Rossmann-fold domains"/>
    <property type="match status" value="1"/>
</dbReference>
<keyword evidence="9" id="KW-1185">Reference proteome</keyword>
<dbReference type="Gene3D" id="1.10.3730.10">
    <property type="entry name" value="ProC C-terminal domain-like"/>
    <property type="match status" value="1"/>
</dbReference>
<evidence type="ECO:0000259" key="6">
    <source>
        <dbReference type="Pfam" id="PF03807"/>
    </source>
</evidence>
<feature type="domain" description="Pyrroline-5-carboxylate reductase dimerisation" evidence="7">
    <location>
        <begin position="193"/>
        <end position="297"/>
    </location>
</feature>
<evidence type="ECO:0000256" key="2">
    <source>
        <dbReference type="ARBA" id="ARBA00005525"/>
    </source>
</evidence>
<evidence type="ECO:0000256" key="4">
    <source>
        <dbReference type="ARBA" id="ARBA00022650"/>
    </source>
</evidence>
<feature type="domain" description="Pyrroline-5-carboxylate reductase catalytic N-terminal" evidence="6">
    <location>
        <begin position="13"/>
        <end position="118"/>
    </location>
</feature>
<dbReference type="InterPro" id="IPR029036">
    <property type="entry name" value="P5CR_dimer"/>
</dbReference>
<dbReference type="InterPro" id="IPR053790">
    <property type="entry name" value="P5CR-like_CS"/>
</dbReference>
<comment type="similarity">
    <text evidence="2 5">Belongs to the pyrroline-5-carboxylate reductase family.</text>
</comment>
<evidence type="ECO:0000313" key="9">
    <source>
        <dbReference type="Proteomes" id="UP000887458"/>
    </source>
</evidence>
<evidence type="ECO:0000256" key="5">
    <source>
        <dbReference type="RuleBase" id="RU003903"/>
    </source>
</evidence>
<keyword evidence="5" id="KW-0521">NADP</keyword>
<evidence type="ECO:0000256" key="3">
    <source>
        <dbReference type="ARBA" id="ARBA00012855"/>
    </source>
</evidence>
<dbReference type="EC" id="1.5.1.2" evidence="3 5"/>
<evidence type="ECO:0000259" key="7">
    <source>
        <dbReference type="Pfam" id="PF14748"/>
    </source>
</evidence>
<dbReference type="EMBL" id="NJHN03000068">
    <property type="protein sequence ID" value="KAH9417931.1"/>
    <property type="molecule type" value="Genomic_DNA"/>
</dbReference>
<organism evidence="8 9">
    <name type="scientific">Dermatophagoides pteronyssinus</name>
    <name type="common">European house dust mite</name>
    <dbReference type="NCBI Taxonomy" id="6956"/>
    <lineage>
        <taxon>Eukaryota</taxon>
        <taxon>Metazoa</taxon>
        <taxon>Ecdysozoa</taxon>
        <taxon>Arthropoda</taxon>
        <taxon>Chelicerata</taxon>
        <taxon>Arachnida</taxon>
        <taxon>Acari</taxon>
        <taxon>Acariformes</taxon>
        <taxon>Sarcoptiformes</taxon>
        <taxon>Astigmata</taxon>
        <taxon>Psoroptidia</taxon>
        <taxon>Analgoidea</taxon>
        <taxon>Pyroglyphidae</taxon>
        <taxon>Dermatophagoidinae</taxon>
        <taxon>Dermatophagoides</taxon>
    </lineage>
</organism>
<dbReference type="InterPro" id="IPR008927">
    <property type="entry name" value="6-PGluconate_DH-like_C_sf"/>
</dbReference>
<evidence type="ECO:0000256" key="1">
    <source>
        <dbReference type="ARBA" id="ARBA00005205"/>
    </source>
</evidence>
<accession>A0ABQ8J5V5</accession>
<dbReference type="PANTHER" id="PTHR11645:SF62">
    <property type="entry name" value="PYRROLINE-5-CARBOXYLATE REDUCTASE"/>
    <property type="match status" value="1"/>
</dbReference>
<dbReference type="InterPro" id="IPR028939">
    <property type="entry name" value="P5C_Rdtase_cat_N"/>
</dbReference>
<reference evidence="8 9" key="2">
    <citation type="journal article" date="2022" name="Mol. Biol. Evol.">
        <title>Comparative Genomics Reveals Insights into the Divergent Evolution of Astigmatic Mites and Household Pest Adaptations.</title>
        <authorList>
            <person name="Xiong Q."/>
            <person name="Wan A.T."/>
            <person name="Liu X."/>
            <person name="Fung C.S."/>
            <person name="Xiao X."/>
            <person name="Malainual N."/>
            <person name="Hou J."/>
            <person name="Wang L."/>
            <person name="Wang M."/>
            <person name="Yang K.Y."/>
            <person name="Cui Y."/>
            <person name="Leung E.L."/>
            <person name="Nong W."/>
            <person name="Shin S.K."/>
            <person name="Au S.W."/>
            <person name="Jeong K.Y."/>
            <person name="Chew F.T."/>
            <person name="Hui J.H."/>
            <person name="Leung T.F."/>
            <person name="Tungtrongchitr A."/>
            <person name="Zhong N."/>
            <person name="Liu Z."/>
            <person name="Tsui S.K."/>
        </authorList>
    </citation>
    <scope>NUCLEOTIDE SEQUENCE [LARGE SCALE GENOMIC DNA]</scope>
    <source>
        <strain evidence="8">Derp</strain>
    </source>
</reference>
<comment type="pathway">
    <text evidence="1 5">Amino-acid biosynthesis; L-proline biosynthesis; L-proline from L-glutamate 5-semialdehyde: step 1/1.</text>
</comment>
<dbReference type="NCBIfam" id="TIGR00112">
    <property type="entry name" value="proC"/>
    <property type="match status" value="1"/>
</dbReference>
<keyword evidence="4 5" id="KW-0641">Proline biosynthesis</keyword>
<sequence>MNDNIETKNLRLIFIGAGNIAQSIVKGLLNCSYLNSKQIFVYAPTERNSQIFRDLGCHFTTNVQDIISSKTTESNLHFLLFICVKPNIAKQSEFLSMFNEILLKKSNENFLIVSVMAGITLEWIESNLTIENRSNFRDNLVRIMPNTAIEINMGTIGVYWKSSTATTTTNDLLIKKLSELLNQLGKSIKLDNEEQLHSIIGVAGSGIAFILTMIQGMIDGGVSVGLSRNLSRDLVIQTFIGAAKMIEKTGTNPIQLRDNVCSPAGTTIAGVEILEQNALNGTIIQAVKKSAERSKELSK</sequence>
<dbReference type="SUPFAM" id="SSF48179">
    <property type="entry name" value="6-phosphogluconate dehydrogenase C-terminal domain-like"/>
    <property type="match status" value="1"/>
</dbReference>
<keyword evidence="5" id="KW-0028">Amino-acid biosynthesis</keyword>
<reference evidence="8 9" key="1">
    <citation type="journal article" date="2018" name="J. Allergy Clin. Immunol.">
        <title>High-quality assembly of Dermatophagoides pteronyssinus genome and transcriptome reveals a wide range of novel allergens.</title>
        <authorList>
            <person name="Liu X.Y."/>
            <person name="Yang K.Y."/>
            <person name="Wang M.Q."/>
            <person name="Kwok J.S."/>
            <person name="Zeng X."/>
            <person name="Yang Z."/>
            <person name="Xiao X.J."/>
            <person name="Lau C.P."/>
            <person name="Li Y."/>
            <person name="Huang Z.M."/>
            <person name="Ba J.G."/>
            <person name="Yim A.K."/>
            <person name="Ouyang C.Y."/>
            <person name="Ngai S.M."/>
            <person name="Chan T.F."/>
            <person name="Leung E.L."/>
            <person name="Liu L."/>
            <person name="Liu Z.G."/>
            <person name="Tsui S.K."/>
        </authorList>
    </citation>
    <scope>NUCLEOTIDE SEQUENCE [LARGE SCALE GENOMIC DNA]</scope>
    <source>
        <strain evidence="8">Derp</strain>
    </source>
</reference>
<evidence type="ECO:0000313" key="8">
    <source>
        <dbReference type="EMBL" id="KAH9417931.1"/>
    </source>
</evidence>
<dbReference type="InterPro" id="IPR036291">
    <property type="entry name" value="NAD(P)-bd_dom_sf"/>
</dbReference>
<dbReference type="PANTHER" id="PTHR11645">
    <property type="entry name" value="PYRROLINE-5-CARBOXYLATE REDUCTASE"/>
    <property type="match status" value="1"/>
</dbReference>
<dbReference type="Proteomes" id="UP000887458">
    <property type="component" value="Unassembled WGS sequence"/>
</dbReference>
<name>A0ABQ8J5V5_DERPT</name>
<dbReference type="Pfam" id="PF03807">
    <property type="entry name" value="F420_oxidored"/>
    <property type="match status" value="1"/>
</dbReference>
<dbReference type="Gene3D" id="3.40.50.720">
    <property type="entry name" value="NAD(P)-binding Rossmann-like Domain"/>
    <property type="match status" value="1"/>
</dbReference>
<gene>
    <name evidence="8" type="ORF">DERP_014394</name>
</gene>
<dbReference type="HAMAP" id="MF_01925">
    <property type="entry name" value="P5C_reductase"/>
    <property type="match status" value="1"/>
</dbReference>
<dbReference type="InterPro" id="IPR000304">
    <property type="entry name" value="Pyrroline-COOH_reductase"/>
</dbReference>
<protein>
    <recommendedName>
        <fullName evidence="3 5">Pyrroline-5-carboxylate reductase</fullName>
        <ecNumber evidence="3 5">1.5.1.2</ecNumber>
    </recommendedName>
</protein>